<proteinExistence type="predicted"/>
<dbReference type="Proteomes" id="UP001208656">
    <property type="component" value="Unassembled WGS sequence"/>
</dbReference>
<feature type="domain" description="DUF3048" evidence="3">
    <location>
        <begin position="220"/>
        <end position="329"/>
    </location>
</feature>
<evidence type="ECO:0000259" key="2">
    <source>
        <dbReference type="Pfam" id="PF11258"/>
    </source>
</evidence>
<dbReference type="Gene3D" id="3.50.90.10">
    <property type="entry name" value="YerB-like"/>
    <property type="match status" value="1"/>
</dbReference>
<reference evidence="4 5" key="1">
    <citation type="submission" date="2022-10" db="EMBL/GenBank/DDBJ databases">
        <title>Description of Fervidibacillus gen. nov. in the family Fervidibacillaceae fam. nov. with two species, Fervidibacillus albus sp. nov., and Fervidibacillus halotolerans sp. nov., isolated from tidal flat sediments.</title>
        <authorList>
            <person name="Kwon K.K."/>
            <person name="Yang S.-H."/>
        </authorList>
    </citation>
    <scope>NUCLEOTIDE SEQUENCE [LARGE SCALE GENOMIC DNA]</scope>
    <source>
        <strain evidence="4 5">DSM 23332</strain>
    </source>
</reference>
<evidence type="ECO:0000313" key="4">
    <source>
        <dbReference type="EMBL" id="MCU9594231.1"/>
    </source>
</evidence>
<dbReference type="Pfam" id="PF11258">
    <property type="entry name" value="DUF3048"/>
    <property type="match status" value="1"/>
</dbReference>
<evidence type="ECO:0000313" key="5">
    <source>
        <dbReference type="Proteomes" id="UP001208656"/>
    </source>
</evidence>
<keyword evidence="5" id="KW-1185">Reference proteome</keyword>
<gene>
    <name evidence="4" type="ORF">OEV82_07150</name>
</gene>
<accession>A0ABT2WEV3</accession>
<dbReference type="InterPro" id="IPR021416">
    <property type="entry name" value="DUF3048_N"/>
</dbReference>
<dbReference type="EMBL" id="JAOUSE010000016">
    <property type="protein sequence ID" value="MCU9594231.1"/>
    <property type="molecule type" value="Genomic_DNA"/>
</dbReference>
<dbReference type="SUPFAM" id="SSF159774">
    <property type="entry name" value="YerB-like"/>
    <property type="match status" value="1"/>
</dbReference>
<dbReference type="InterPro" id="IPR035328">
    <property type="entry name" value="DUF3048_C"/>
</dbReference>
<dbReference type="PROSITE" id="PS51257">
    <property type="entry name" value="PROKAR_LIPOPROTEIN"/>
    <property type="match status" value="1"/>
</dbReference>
<feature type="signal peptide" evidence="1">
    <location>
        <begin position="1"/>
        <end position="26"/>
    </location>
</feature>
<keyword evidence="1" id="KW-0732">Signal</keyword>
<name>A0ABT2WEV3_9BACI</name>
<feature type="domain" description="DUF3048" evidence="2">
    <location>
        <begin position="54"/>
        <end position="195"/>
    </location>
</feature>
<dbReference type="Pfam" id="PF17479">
    <property type="entry name" value="DUF3048_C"/>
    <property type="match status" value="1"/>
</dbReference>
<organism evidence="4 5">
    <name type="scientific">Pallidibacillus thermolactis</name>
    <dbReference type="NCBI Taxonomy" id="251051"/>
    <lineage>
        <taxon>Bacteria</taxon>
        <taxon>Bacillati</taxon>
        <taxon>Bacillota</taxon>
        <taxon>Bacilli</taxon>
        <taxon>Bacillales</taxon>
        <taxon>Bacillaceae</taxon>
        <taxon>Pallidibacillus</taxon>
    </lineage>
</organism>
<comment type="caution">
    <text evidence="4">The sequence shown here is derived from an EMBL/GenBank/DDBJ whole genome shotgun (WGS) entry which is preliminary data.</text>
</comment>
<evidence type="ECO:0000259" key="3">
    <source>
        <dbReference type="Pfam" id="PF17479"/>
    </source>
</evidence>
<sequence length="341" mass="39012">MYKQRYWKVMTMFMIIFLLVSCNKNAEPKPEPVENIEQDTVGEKSPGYLYHYPLTGEPIEVEPTNRAISVMVNNHPAARPQSGLNKADLVFEALAEGGITRLLAVFQSEFSKKVGPVRSARPYYIELAKGLNAIYIFHGWSPEAQEIIQSGYIDHLNGLYYDGTLFNRVTFRKAPHNSYISFENIRKGAKQNGYSMEGAPKSYKFLAEDDQVEGKLQKDITISYSNQNFEVRYEYDSSIKKYKRFSGDVQTVDYDTNDPVLLNNIFIVQMDHFVIDDSGRRKIDLTSGGKALLLQEGKMREVSWKNVDGRIVPYFNGVEIRLVPGKTWINIVPNIDKMVNF</sequence>
<protein>
    <submittedName>
        <fullName evidence="4">DUF3048 domain-containing protein</fullName>
    </submittedName>
</protein>
<feature type="chain" id="PRO_5045642328" evidence="1">
    <location>
        <begin position="27"/>
        <end position="341"/>
    </location>
</feature>
<dbReference type="InterPro" id="IPR023158">
    <property type="entry name" value="YerB-like_sf"/>
</dbReference>
<dbReference type="RefSeq" id="WP_263061444.1">
    <property type="nucleotide sequence ID" value="NZ_JAOUSE010000016.1"/>
</dbReference>
<evidence type="ECO:0000256" key="1">
    <source>
        <dbReference type="SAM" id="SignalP"/>
    </source>
</evidence>